<proteinExistence type="predicted"/>
<organism evidence="2 3">
    <name type="scientific">Muntiacus reevesi</name>
    <name type="common">Reeves' muntjac</name>
    <name type="synonym">Cervus reevesi</name>
    <dbReference type="NCBI Taxonomy" id="9886"/>
    <lineage>
        <taxon>Eukaryota</taxon>
        <taxon>Metazoa</taxon>
        <taxon>Chordata</taxon>
        <taxon>Craniata</taxon>
        <taxon>Vertebrata</taxon>
        <taxon>Euteleostomi</taxon>
        <taxon>Mammalia</taxon>
        <taxon>Eutheria</taxon>
        <taxon>Laurasiatheria</taxon>
        <taxon>Artiodactyla</taxon>
        <taxon>Ruminantia</taxon>
        <taxon>Pecora</taxon>
        <taxon>Cervidae</taxon>
        <taxon>Muntiacinae</taxon>
        <taxon>Muntiacus</taxon>
    </lineage>
</organism>
<evidence type="ECO:0000313" key="2">
    <source>
        <dbReference type="EMBL" id="KAB0373112.1"/>
    </source>
</evidence>
<name>A0A5N3XHK4_MUNRE</name>
<dbReference type="AlphaFoldDB" id="A0A5N3XHK4"/>
<sequence length="156" mass="18270">MKSDCLPHITYKNRFNTDQRPKYELVNVLYSYSGIFISHKKELEHWHLLHEWMNLEDTMLTFSIFYPFYFCFLELSDSLYSCVLNGYSRLTARLGRFPGEENGNPLQYSCLESPMDRGAWRDTVYGVTRVGHELVTKPPPPPRLPSKPTNSIVLEE</sequence>
<protein>
    <submittedName>
        <fullName evidence="2">Uncharacterized protein</fullName>
    </submittedName>
</protein>
<comment type="caution">
    <text evidence="2">The sequence shown here is derived from an EMBL/GenBank/DDBJ whole genome shotgun (WGS) entry which is preliminary data.</text>
</comment>
<evidence type="ECO:0000256" key="1">
    <source>
        <dbReference type="SAM" id="MobiDB-lite"/>
    </source>
</evidence>
<accession>A0A5N3XHK4</accession>
<reference evidence="2 3" key="1">
    <citation type="submission" date="2019-06" db="EMBL/GenBank/DDBJ databases">
        <title>Discovery of a novel chromosome fission-fusion reversal in muntjac.</title>
        <authorList>
            <person name="Mudd A.B."/>
            <person name="Bredeson J.V."/>
            <person name="Baum R."/>
            <person name="Hockemeyer D."/>
            <person name="Rokhsar D.S."/>
        </authorList>
    </citation>
    <scope>NUCLEOTIDE SEQUENCE [LARGE SCALE GENOMIC DNA]</scope>
    <source>
        <strain evidence="2">UCam_UCB_Mr</strain>
        <tissue evidence="2">Fibroblast cell line</tissue>
    </source>
</reference>
<gene>
    <name evidence="2" type="ORF">FD755_014771</name>
</gene>
<dbReference type="Proteomes" id="UP000326062">
    <property type="component" value="Chromosome 11"/>
</dbReference>
<dbReference type="EMBL" id="VCEB01000009">
    <property type="protein sequence ID" value="KAB0373112.1"/>
    <property type="molecule type" value="Genomic_DNA"/>
</dbReference>
<evidence type="ECO:0000313" key="3">
    <source>
        <dbReference type="Proteomes" id="UP000326062"/>
    </source>
</evidence>
<keyword evidence="3" id="KW-1185">Reference proteome</keyword>
<feature type="region of interest" description="Disordered" evidence="1">
    <location>
        <begin position="134"/>
        <end position="156"/>
    </location>
</feature>